<dbReference type="InterPro" id="IPR004360">
    <property type="entry name" value="Glyas_Fos-R_dOase_dom"/>
</dbReference>
<dbReference type="PANTHER" id="PTHR43048:SF5">
    <property type="entry name" value="BLR5325 PROTEIN"/>
    <property type="match status" value="1"/>
</dbReference>
<dbReference type="InterPro" id="IPR051785">
    <property type="entry name" value="MMCE/EMCE_epimerase"/>
</dbReference>
<evidence type="ECO:0000313" key="3">
    <source>
        <dbReference type="EMBL" id="MBC5733772.1"/>
    </source>
</evidence>
<dbReference type="Gene3D" id="3.10.180.10">
    <property type="entry name" value="2,3-Dihydroxybiphenyl 1,2-Dioxygenase, domain 1"/>
    <property type="match status" value="1"/>
</dbReference>
<evidence type="ECO:0000259" key="2">
    <source>
        <dbReference type="PROSITE" id="PS51819"/>
    </source>
</evidence>
<protein>
    <submittedName>
        <fullName evidence="3">VOC family protein</fullName>
    </submittedName>
</protein>
<keyword evidence="4" id="KW-1185">Reference proteome</keyword>
<dbReference type="GO" id="GO:0046872">
    <property type="term" value="F:metal ion binding"/>
    <property type="evidence" value="ECO:0007669"/>
    <property type="project" value="UniProtKB-KW"/>
</dbReference>
<evidence type="ECO:0000256" key="1">
    <source>
        <dbReference type="ARBA" id="ARBA00022723"/>
    </source>
</evidence>
<dbReference type="PROSITE" id="PS51819">
    <property type="entry name" value="VOC"/>
    <property type="match status" value="1"/>
</dbReference>
<dbReference type="AlphaFoldDB" id="A0A8J6M5K1"/>
<dbReference type="InterPro" id="IPR037523">
    <property type="entry name" value="VOC_core"/>
</dbReference>
<dbReference type="RefSeq" id="WP_186907660.1">
    <property type="nucleotide sequence ID" value="NZ_JACOPP010000009.1"/>
</dbReference>
<dbReference type="GO" id="GO:0004493">
    <property type="term" value="F:methylmalonyl-CoA epimerase activity"/>
    <property type="evidence" value="ECO:0007669"/>
    <property type="project" value="TreeGrafter"/>
</dbReference>
<accession>A0A8J6M5K1</accession>
<dbReference type="Proteomes" id="UP000661435">
    <property type="component" value="Unassembled WGS sequence"/>
</dbReference>
<evidence type="ECO:0000313" key="4">
    <source>
        <dbReference type="Proteomes" id="UP000661435"/>
    </source>
</evidence>
<name>A0A8J6M5K1_9FIRM</name>
<sequence length="137" mass="14600">MPIAVNGINHFAISVPDLEASIAWYERIFGFTVIQRSVIPGIDAKVSHMQGPGFQLELFQVPGAHPLPAGRSVPNADLMTHGNKHMALGVVDGPKAKAELEALGVSIVKVAEIDGTYGVFITDNAGNLIEVFEEGPR</sequence>
<dbReference type="GO" id="GO:0046491">
    <property type="term" value="P:L-methylmalonyl-CoA metabolic process"/>
    <property type="evidence" value="ECO:0007669"/>
    <property type="project" value="TreeGrafter"/>
</dbReference>
<proteinExistence type="predicted"/>
<dbReference type="PANTHER" id="PTHR43048">
    <property type="entry name" value="METHYLMALONYL-COA EPIMERASE"/>
    <property type="match status" value="1"/>
</dbReference>
<dbReference type="InterPro" id="IPR029068">
    <property type="entry name" value="Glyas_Bleomycin-R_OHBP_Dase"/>
</dbReference>
<feature type="domain" description="VOC" evidence="2">
    <location>
        <begin position="7"/>
        <end position="134"/>
    </location>
</feature>
<organism evidence="3 4">
    <name type="scientific">Lawsonibacter hominis</name>
    <dbReference type="NCBI Taxonomy" id="2763053"/>
    <lineage>
        <taxon>Bacteria</taxon>
        <taxon>Bacillati</taxon>
        <taxon>Bacillota</taxon>
        <taxon>Clostridia</taxon>
        <taxon>Eubacteriales</taxon>
        <taxon>Oscillospiraceae</taxon>
        <taxon>Lawsonibacter</taxon>
    </lineage>
</organism>
<keyword evidence="1" id="KW-0479">Metal-binding</keyword>
<gene>
    <name evidence="3" type="ORF">H8S57_08515</name>
</gene>
<dbReference type="CDD" id="cd06587">
    <property type="entry name" value="VOC"/>
    <property type="match status" value="1"/>
</dbReference>
<reference evidence="3" key="1">
    <citation type="submission" date="2020-08" db="EMBL/GenBank/DDBJ databases">
        <title>Genome public.</title>
        <authorList>
            <person name="Liu C."/>
            <person name="Sun Q."/>
        </authorList>
    </citation>
    <scope>NUCLEOTIDE SEQUENCE</scope>
    <source>
        <strain evidence="3">NSJ-51</strain>
    </source>
</reference>
<dbReference type="Pfam" id="PF00903">
    <property type="entry name" value="Glyoxalase"/>
    <property type="match status" value="1"/>
</dbReference>
<dbReference type="SUPFAM" id="SSF54593">
    <property type="entry name" value="Glyoxalase/Bleomycin resistance protein/Dihydroxybiphenyl dioxygenase"/>
    <property type="match status" value="1"/>
</dbReference>
<comment type="caution">
    <text evidence="3">The sequence shown here is derived from an EMBL/GenBank/DDBJ whole genome shotgun (WGS) entry which is preliminary data.</text>
</comment>
<dbReference type="EMBL" id="JACOPP010000009">
    <property type="protein sequence ID" value="MBC5733772.1"/>
    <property type="molecule type" value="Genomic_DNA"/>
</dbReference>